<evidence type="ECO:0000256" key="6">
    <source>
        <dbReference type="ARBA" id="ARBA00022827"/>
    </source>
</evidence>
<dbReference type="AlphaFoldDB" id="A0A0R2L394"/>
<sequence length="311" mass="34360">MELINKQYRALGTIISLSVAPPATESVLDQADRLIDTFEDHLTVNRSQSEVMSINHQAGIKPVVVSKLTYDLIKTAVTISRKHLGFNVAIGPLVKLWKIGFKGANKPSDEAIQERLKLINPEAIRVDDEQHSVYLEHKGMELDLGGIAKGFIADEVKKLWVNQGVRTGIIDLGGNILLVGPSLHEDAKWNIGVQNPIKERHIPLGVLHIKAKSIGTSGIYERKLILNGKEYHHMFDSKTGYPIANNLASVTIVSDRSIDGEIWSTIAFYQGIEKGRQLIEDQDGIEAVFVTRDLKVEVTSGLINLFSGVDD</sequence>
<evidence type="ECO:0000256" key="7">
    <source>
        <dbReference type="ARBA" id="ARBA00022842"/>
    </source>
</evidence>
<keyword evidence="12" id="KW-0449">Lipoprotein</keyword>
<dbReference type="EC" id="2.7.1.180" evidence="1 10"/>
<evidence type="ECO:0000313" key="13">
    <source>
        <dbReference type="Proteomes" id="UP000051859"/>
    </source>
</evidence>
<feature type="binding site" evidence="11">
    <location>
        <position position="146"/>
    </location>
    <ligand>
        <name>Mg(2+)</name>
        <dbReference type="ChEBI" id="CHEBI:18420"/>
    </ligand>
</feature>
<dbReference type="EMBL" id="JQBX01000006">
    <property type="protein sequence ID" value="KRN94278.1"/>
    <property type="molecule type" value="Genomic_DNA"/>
</dbReference>
<keyword evidence="7 10" id="KW-0460">Magnesium</keyword>
<evidence type="ECO:0000256" key="5">
    <source>
        <dbReference type="ARBA" id="ARBA00022723"/>
    </source>
</evidence>
<dbReference type="GO" id="GO:0046872">
    <property type="term" value="F:metal ion binding"/>
    <property type="evidence" value="ECO:0007669"/>
    <property type="project" value="UniProtKB-UniRule"/>
</dbReference>
<evidence type="ECO:0000256" key="8">
    <source>
        <dbReference type="ARBA" id="ARBA00031306"/>
    </source>
</evidence>
<keyword evidence="5 10" id="KW-0479">Metal-binding</keyword>
<reference evidence="12 13" key="1">
    <citation type="journal article" date="2015" name="Genome Announc.">
        <title>Expanding the biotechnology potential of lactobacilli through comparative genomics of 213 strains and associated genera.</title>
        <authorList>
            <person name="Sun Z."/>
            <person name="Harris H.M."/>
            <person name="McCann A."/>
            <person name="Guo C."/>
            <person name="Argimon S."/>
            <person name="Zhang W."/>
            <person name="Yang X."/>
            <person name="Jeffery I.B."/>
            <person name="Cooney J.C."/>
            <person name="Kagawa T.F."/>
            <person name="Liu W."/>
            <person name="Song Y."/>
            <person name="Salvetti E."/>
            <person name="Wrobel A."/>
            <person name="Rasinkangas P."/>
            <person name="Parkhill J."/>
            <person name="Rea M.C."/>
            <person name="O'Sullivan O."/>
            <person name="Ritari J."/>
            <person name="Douillard F.P."/>
            <person name="Paul Ross R."/>
            <person name="Yang R."/>
            <person name="Briner A.E."/>
            <person name="Felis G.E."/>
            <person name="de Vos W.M."/>
            <person name="Barrangou R."/>
            <person name="Klaenhammer T.R."/>
            <person name="Caufield P.W."/>
            <person name="Cui Y."/>
            <person name="Zhang H."/>
            <person name="O'Toole P.W."/>
        </authorList>
    </citation>
    <scope>NUCLEOTIDE SEQUENCE [LARGE SCALE GENOMIC DNA]</scope>
    <source>
        <strain evidence="12 13">DSM 18001</strain>
    </source>
</reference>
<comment type="cofactor">
    <cofactor evidence="11">
        <name>Mg(2+)</name>
        <dbReference type="ChEBI" id="CHEBI:18420"/>
    </cofactor>
    <cofactor evidence="11">
        <name>Mn(2+)</name>
        <dbReference type="ChEBI" id="CHEBI:29035"/>
    </cofactor>
    <text evidence="11">Magnesium. Can also use manganese.</text>
</comment>
<name>A0A0R2L394_9LACO</name>
<dbReference type="PATRIC" id="fig|331679.3.peg.1491"/>
<evidence type="ECO:0000313" key="12">
    <source>
        <dbReference type="EMBL" id="KRN94278.1"/>
    </source>
</evidence>
<organism evidence="12 13">
    <name type="scientific">Pediococcus stilesii</name>
    <dbReference type="NCBI Taxonomy" id="331679"/>
    <lineage>
        <taxon>Bacteria</taxon>
        <taxon>Bacillati</taxon>
        <taxon>Bacillota</taxon>
        <taxon>Bacilli</taxon>
        <taxon>Lactobacillales</taxon>
        <taxon>Lactobacillaceae</taxon>
        <taxon>Pediococcus</taxon>
    </lineage>
</organism>
<accession>A0A0R2L394</accession>
<keyword evidence="13" id="KW-1185">Reference proteome</keyword>
<gene>
    <name evidence="12" type="ORF">IV81_GL001457</name>
</gene>
<comment type="catalytic activity">
    <reaction evidence="9 10">
        <text>L-threonyl-[protein] + FAD = FMN-L-threonyl-[protein] + AMP + H(+)</text>
        <dbReference type="Rhea" id="RHEA:36847"/>
        <dbReference type="Rhea" id="RHEA-COMP:11060"/>
        <dbReference type="Rhea" id="RHEA-COMP:11061"/>
        <dbReference type="ChEBI" id="CHEBI:15378"/>
        <dbReference type="ChEBI" id="CHEBI:30013"/>
        <dbReference type="ChEBI" id="CHEBI:57692"/>
        <dbReference type="ChEBI" id="CHEBI:74257"/>
        <dbReference type="ChEBI" id="CHEBI:456215"/>
        <dbReference type="EC" id="2.7.1.180"/>
    </reaction>
</comment>
<dbReference type="PANTHER" id="PTHR30040:SF2">
    <property type="entry name" value="FAD:PROTEIN FMN TRANSFERASE"/>
    <property type="match status" value="1"/>
</dbReference>
<evidence type="ECO:0000256" key="3">
    <source>
        <dbReference type="ARBA" id="ARBA00022630"/>
    </source>
</evidence>
<dbReference type="SUPFAM" id="SSF143631">
    <property type="entry name" value="ApbE-like"/>
    <property type="match status" value="1"/>
</dbReference>
<evidence type="ECO:0000256" key="11">
    <source>
        <dbReference type="PIRSR" id="PIRSR006268-2"/>
    </source>
</evidence>
<dbReference type="RefSeq" id="WP_057802371.1">
    <property type="nucleotide sequence ID" value="NZ_JQBX01000006.1"/>
</dbReference>
<evidence type="ECO:0000256" key="10">
    <source>
        <dbReference type="PIRNR" id="PIRNR006268"/>
    </source>
</evidence>
<evidence type="ECO:0000256" key="1">
    <source>
        <dbReference type="ARBA" id="ARBA00011955"/>
    </source>
</evidence>
<protein>
    <recommendedName>
        <fullName evidence="2 10">FAD:protein FMN transferase</fullName>
        <ecNumber evidence="1 10">2.7.1.180</ecNumber>
    </recommendedName>
    <alternativeName>
        <fullName evidence="8 10">Flavin transferase</fullName>
    </alternativeName>
</protein>
<dbReference type="InterPro" id="IPR024932">
    <property type="entry name" value="ApbE"/>
</dbReference>
<keyword evidence="4 10" id="KW-0808">Transferase</keyword>
<evidence type="ECO:0000256" key="4">
    <source>
        <dbReference type="ARBA" id="ARBA00022679"/>
    </source>
</evidence>
<comment type="caution">
    <text evidence="12">The sequence shown here is derived from an EMBL/GenBank/DDBJ whole genome shotgun (WGS) entry which is preliminary data.</text>
</comment>
<evidence type="ECO:0000256" key="9">
    <source>
        <dbReference type="ARBA" id="ARBA00048540"/>
    </source>
</evidence>
<comment type="similarity">
    <text evidence="10">Belongs to the ApbE family.</text>
</comment>
<feature type="binding site" evidence="11">
    <location>
        <position position="265"/>
    </location>
    <ligand>
        <name>Mg(2+)</name>
        <dbReference type="ChEBI" id="CHEBI:18420"/>
    </ligand>
</feature>
<evidence type="ECO:0000256" key="2">
    <source>
        <dbReference type="ARBA" id="ARBA00016337"/>
    </source>
</evidence>
<proteinExistence type="inferred from homology"/>
<dbReference type="Pfam" id="PF02424">
    <property type="entry name" value="ApbE"/>
    <property type="match status" value="1"/>
</dbReference>
<keyword evidence="6 10" id="KW-0274">FAD</keyword>
<dbReference type="Proteomes" id="UP000051859">
    <property type="component" value="Unassembled WGS sequence"/>
</dbReference>
<dbReference type="InterPro" id="IPR003374">
    <property type="entry name" value="ApbE-like_sf"/>
</dbReference>
<dbReference type="Gene3D" id="3.10.520.10">
    <property type="entry name" value="ApbE-like domains"/>
    <property type="match status" value="1"/>
</dbReference>
<dbReference type="PIRSF" id="PIRSF006268">
    <property type="entry name" value="ApbE"/>
    <property type="match status" value="1"/>
</dbReference>
<dbReference type="GO" id="GO:0016740">
    <property type="term" value="F:transferase activity"/>
    <property type="evidence" value="ECO:0007669"/>
    <property type="project" value="UniProtKB-UniRule"/>
</dbReference>
<dbReference type="STRING" id="331679.IV81_GL001457"/>
<keyword evidence="3 10" id="KW-0285">Flavoprotein</keyword>
<dbReference type="PANTHER" id="PTHR30040">
    <property type="entry name" value="THIAMINE BIOSYNTHESIS LIPOPROTEIN APBE"/>
    <property type="match status" value="1"/>
</dbReference>